<dbReference type="PANTHER" id="PTHR33498:SF1">
    <property type="entry name" value="TRANSPOSASE FOR INSERTION SEQUENCE ELEMENT IS1557"/>
    <property type="match status" value="1"/>
</dbReference>
<evidence type="ECO:0000259" key="1">
    <source>
        <dbReference type="Pfam" id="PF01610"/>
    </source>
</evidence>
<gene>
    <name evidence="2" type="ORF">GPL26_18980</name>
</gene>
<feature type="domain" description="Transposase IS204/IS1001/IS1096/IS1165 DDE" evidence="1">
    <location>
        <begin position="182"/>
        <end position="450"/>
    </location>
</feature>
<dbReference type="NCBIfam" id="NF033550">
    <property type="entry name" value="transpos_ISL3"/>
    <property type="match status" value="1"/>
</dbReference>
<evidence type="ECO:0000313" key="3">
    <source>
        <dbReference type="Proteomes" id="UP000708338"/>
    </source>
</evidence>
<evidence type="ECO:0000313" key="2">
    <source>
        <dbReference type="EMBL" id="MBT9811706.1"/>
    </source>
</evidence>
<dbReference type="EMBL" id="WQPS01000031">
    <property type="protein sequence ID" value="MBT9811706.1"/>
    <property type="molecule type" value="Genomic_DNA"/>
</dbReference>
<name>A0AA41K6E7_9FIRM</name>
<dbReference type="RefSeq" id="WP_215630231.1">
    <property type="nucleotide sequence ID" value="NZ_WQPS01000031.1"/>
</dbReference>
<sequence length="470" mass="54140">MNYTHTESDGQLAFSETRYSFLSIPSRLKGFNNSDTTVSRSVSGREVFCFNGKLELAESDRICPVCGGRMHINGHRELVLRHLCFGRSLSVVRFDRVQLVCRCGHSHMQTVPFKAEGHQISVELWQYARDLLALGTYTLKQVAEITGLGKNTVKDIDLKRLKDLYTIDGTKLIRPEKPARMLAIDEFKLHNGHRYATHIIDLDTGHILWISHGKKKQVVYDFIKHVGLEWMGSVEAVACDMNSDFQEAFEEKCPWIQPVFDYFHIVKNFNDKVVCEVRKDEQRRLYEEGLAEEAAALKKTRYILMSNRSTLQAKDAQARTGETITRSGSIFPKEAYVRKEGYEAKYDELLIQNRLLFTLDLVKERLSLAYTRTDKARMADDITWIMDTCTASGNSHLQWFGRLLGNHFEGIIAHATYRISSGRMEGINNKIKVLRRQAYGLPNDDYFFLRLFDASRKNYVRNPLSHKICD</sequence>
<organism evidence="2 3">
    <name type="scientific">Enterocloster citroniae</name>
    <dbReference type="NCBI Taxonomy" id="358743"/>
    <lineage>
        <taxon>Bacteria</taxon>
        <taxon>Bacillati</taxon>
        <taxon>Bacillota</taxon>
        <taxon>Clostridia</taxon>
        <taxon>Lachnospirales</taxon>
        <taxon>Lachnospiraceae</taxon>
        <taxon>Enterocloster</taxon>
    </lineage>
</organism>
<dbReference type="Proteomes" id="UP000708338">
    <property type="component" value="Unassembled WGS sequence"/>
</dbReference>
<dbReference type="AlphaFoldDB" id="A0AA41K6E7"/>
<proteinExistence type="predicted"/>
<dbReference type="InterPro" id="IPR047951">
    <property type="entry name" value="Transpos_ISL3"/>
</dbReference>
<dbReference type="Pfam" id="PF01610">
    <property type="entry name" value="DDE_Tnp_ISL3"/>
    <property type="match status" value="1"/>
</dbReference>
<comment type="caution">
    <text evidence="2">The sequence shown here is derived from an EMBL/GenBank/DDBJ whole genome shotgun (WGS) entry which is preliminary data.</text>
</comment>
<dbReference type="InterPro" id="IPR002560">
    <property type="entry name" value="Transposase_DDE"/>
</dbReference>
<protein>
    <submittedName>
        <fullName evidence="2">ISL3 family transposase</fullName>
    </submittedName>
</protein>
<reference evidence="2" key="1">
    <citation type="journal article" date="2021" name="Gut Microbes">
        <title>A synthetic consortium of 100 gut commensals modulates the composition and function in a colon model of the microbiome of elderly subjects.</title>
        <authorList>
            <person name="Perez M."/>
            <person name="Ntemiri A."/>
            <person name="Tan H."/>
            <person name="Harris H.M.B."/>
            <person name="Roager H.M."/>
            <person name="Ribiere C."/>
            <person name="O'Toole P.W."/>
        </authorList>
    </citation>
    <scope>NUCLEOTIDE SEQUENCE</scope>
    <source>
        <strain evidence="2">MCC335</strain>
    </source>
</reference>
<dbReference type="PANTHER" id="PTHR33498">
    <property type="entry name" value="TRANSPOSASE FOR INSERTION SEQUENCE ELEMENT IS1557"/>
    <property type="match status" value="1"/>
</dbReference>
<accession>A0AA41K6E7</accession>